<keyword evidence="1" id="KW-0472">Membrane</keyword>
<accession>A0A846RPN0</accession>
<evidence type="ECO:0000259" key="2">
    <source>
        <dbReference type="Pfam" id="PF10756"/>
    </source>
</evidence>
<sequence length="209" mass="22241">MTSPTGPAQRIVFRPRSSKWIIAIAGTVIGIGLVGSVVTSGLPALVTSAPLLTVGAAAWWLFWYPYVAVGPTAVELRNPLRTFEVPWAALIHVDTKYALKLVTPGGSFTAWAAPAPGIRGTHTGKPEHMQHLPGSSYGAGGSVRPGDLRNTDSGMAALLVRTEWERQVESGLIDVDTTEQTMVIRRINWLPLGLIAGLLLLSVATLSVQ</sequence>
<dbReference type="EMBL" id="JAATJL010000001">
    <property type="protein sequence ID" value="NJC23039.1"/>
    <property type="molecule type" value="Genomic_DNA"/>
</dbReference>
<gene>
    <name evidence="3" type="ORF">BJ994_002115</name>
</gene>
<proteinExistence type="predicted"/>
<dbReference type="Proteomes" id="UP000547458">
    <property type="component" value="Unassembled WGS sequence"/>
</dbReference>
<comment type="caution">
    <text evidence="3">The sequence shown here is derived from an EMBL/GenBank/DDBJ whole genome shotgun (WGS) entry which is preliminary data.</text>
</comment>
<dbReference type="RefSeq" id="WP_167993971.1">
    <property type="nucleotide sequence ID" value="NZ_JAATJL010000001.1"/>
</dbReference>
<dbReference type="InterPro" id="IPR019692">
    <property type="entry name" value="CFP-6_PH"/>
</dbReference>
<dbReference type="Pfam" id="PF10756">
    <property type="entry name" value="bPH_6"/>
    <property type="match status" value="1"/>
</dbReference>
<organism evidence="3 4">
    <name type="scientific">Arthrobacter pigmenti</name>
    <dbReference type="NCBI Taxonomy" id="271432"/>
    <lineage>
        <taxon>Bacteria</taxon>
        <taxon>Bacillati</taxon>
        <taxon>Actinomycetota</taxon>
        <taxon>Actinomycetes</taxon>
        <taxon>Micrococcales</taxon>
        <taxon>Micrococcaceae</taxon>
        <taxon>Arthrobacter</taxon>
    </lineage>
</organism>
<evidence type="ECO:0000313" key="3">
    <source>
        <dbReference type="EMBL" id="NJC23039.1"/>
    </source>
</evidence>
<feature type="transmembrane region" description="Helical" evidence="1">
    <location>
        <begin position="189"/>
        <end position="208"/>
    </location>
</feature>
<dbReference type="AlphaFoldDB" id="A0A846RPN0"/>
<keyword evidence="1" id="KW-0812">Transmembrane</keyword>
<evidence type="ECO:0000256" key="1">
    <source>
        <dbReference type="SAM" id="Phobius"/>
    </source>
</evidence>
<keyword evidence="1" id="KW-1133">Transmembrane helix</keyword>
<reference evidence="3 4" key="1">
    <citation type="submission" date="2020-03" db="EMBL/GenBank/DDBJ databases">
        <title>Sequencing the genomes of 1000 actinobacteria strains.</title>
        <authorList>
            <person name="Klenk H.-P."/>
        </authorList>
    </citation>
    <scope>NUCLEOTIDE SEQUENCE [LARGE SCALE GENOMIC DNA]</scope>
    <source>
        <strain evidence="3 4">DSM 16403</strain>
    </source>
</reference>
<name>A0A846RPN0_9MICC</name>
<evidence type="ECO:0000313" key="4">
    <source>
        <dbReference type="Proteomes" id="UP000547458"/>
    </source>
</evidence>
<protein>
    <recommendedName>
        <fullName evidence="2">Low molecular weight protein antigen 6 PH domain-containing protein</fullName>
    </recommendedName>
</protein>
<feature type="transmembrane region" description="Helical" evidence="1">
    <location>
        <begin position="20"/>
        <end position="38"/>
    </location>
</feature>
<feature type="transmembrane region" description="Helical" evidence="1">
    <location>
        <begin position="44"/>
        <end position="67"/>
    </location>
</feature>
<keyword evidence="4" id="KW-1185">Reference proteome</keyword>
<feature type="domain" description="Low molecular weight protein antigen 6 PH" evidence="2">
    <location>
        <begin position="65"/>
        <end position="115"/>
    </location>
</feature>